<accession>A0A1I7XAI1</accession>
<organism evidence="2 3">
    <name type="scientific">Heterorhabditis bacteriophora</name>
    <name type="common">Entomopathogenic nematode worm</name>
    <dbReference type="NCBI Taxonomy" id="37862"/>
    <lineage>
        <taxon>Eukaryota</taxon>
        <taxon>Metazoa</taxon>
        <taxon>Ecdysozoa</taxon>
        <taxon>Nematoda</taxon>
        <taxon>Chromadorea</taxon>
        <taxon>Rhabditida</taxon>
        <taxon>Rhabditina</taxon>
        <taxon>Rhabditomorpha</taxon>
        <taxon>Strongyloidea</taxon>
        <taxon>Heterorhabditidae</taxon>
        <taxon>Heterorhabditis</taxon>
    </lineage>
</organism>
<dbReference type="WBParaSite" id="Hba_14528">
    <property type="protein sequence ID" value="Hba_14528"/>
    <property type="gene ID" value="Hba_14528"/>
</dbReference>
<evidence type="ECO:0000313" key="3">
    <source>
        <dbReference type="WBParaSite" id="Hba_14528"/>
    </source>
</evidence>
<keyword evidence="1" id="KW-0812">Transmembrane</keyword>
<name>A0A1I7XAI1_HETBA</name>
<keyword evidence="1" id="KW-0472">Membrane</keyword>
<proteinExistence type="predicted"/>
<sequence length="43" mass="5153">MILCYLLDVFFVILSSLYSFFSSYTIFPHLLWRQCCVINETLI</sequence>
<dbReference type="AlphaFoldDB" id="A0A1I7XAI1"/>
<dbReference type="Proteomes" id="UP000095283">
    <property type="component" value="Unplaced"/>
</dbReference>
<feature type="transmembrane region" description="Helical" evidence="1">
    <location>
        <begin position="6"/>
        <end position="27"/>
    </location>
</feature>
<evidence type="ECO:0000256" key="1">
    <source>
        <dbReference type="SAM" id="Phobius"/>
    </source>
</evidence>
<keyword evidence="2" id="KW-1185">Reference proteome</keyword>
<protein>
    <submittedName>
        <fullName evidence="3">Uncharacterized protein</fullName>
    </submittedName>
</protein>
<reference evidence="3" key="1">
    <citation type="submission" date="2016-11" db="UniProtKB">
        <authorList>
            <consortium name="WormBaseParasite"/>
        </authorList>
    </citation>
    <scope>IDENTIFICATION</scope>
</reference>
<keyword evidence="1" id="KW-1133">Transmembrane helix</keyword>
<evidence type="ECO:0000313" key="2">
    <source>
        <dbReference type="Proteomes" id="UP000095283"/>
    </source>
</evidence>